<proteinExistence type="predicted"/>
<dbReference type="AlphaFoldDB" id="A0A445C6T4"/>
<organism evidence="2 3">
    <name type="scientific">Arachis hypogaea</name>
    <name type="common">Peanut</name>
    <dbReference type="NCBI Taxonomy" id="3818"/>
    <lineage>
        <taxon>Eukaryota</taxon>
        <taxon>Viridiplantae</taxon>
        <taxon>Streptophyta</taxon>
        <taxon>Embryophyta</taxon>
        <taxon>Tracheophyta</taxon>
        <taxon>Spermatophyta</taxon>
        <taxon>Magnoliopsida</taxon>
        <taxon>eudicotyledons</taxon>
        <taxon>Gunneridae</taxon>
        <taxon>Pentapetalae</taxon>
        <taxon>rosids</taxon>
        <taxon>fabids</taxon>
        <taxon>Fabales</taxon>
        <taxon>Fabaceae</taxon>
        <taxon>Papilionoideae</taxon>
        <taxon>50 kb inversion clade</taxon>
        <taxon>dalbergioids sensu lato</taxon>
        <taxon>Dalbergieae</taxon>
        <taxon>Pterocarpus clade</taxon>
        <taxon>Arachis</taxon>
    </lineage>
</organism>
<gene>
    <name evidence="2" type="ORF">Ahy_A07g032337</name>
</gene>
<accession>A0A445C6T4</accession>
<dbReference type="InterPro" id="IPR004332">
    <property type="entry name" value="Transposase_MuDR"/>
</dbReference>
<name>A0A445C6T4_ARAHY</name>
<dbReference type="EMBL" id="SDMP01000007">
    <property type="protein sequence ID" value="RYR46593.1"/>
    <property type="molecule type" value="Genomic_DNA"/>
</dbReference>
<evidence type="ECO:0000313" key="2">
    <source>
        <dbReference type="EMBL" id="RYR46593.1"/>
    </source>
</evidence>
<feature type="domain" description="Transposase MuDR plant" evidence="1">
    <location>
        <begin position="24"/>
        <end position="79"/>
    </location>
</feature>
<dbReference type="Pfam" id="PF03108">
    <property type="entry name" value="DBD_Tnp_Mut"/>
    <property type="match status" value="1"/>
</dbReference>
<protein>
    <recommendedName>
        <fullName evidence="1">Transposase MuDR plant domain-containing protein</fullName>
    </recommendedName>
</protein>
<reference evidence="2 3" key="1">
    <citation type="submission" date="2019-01" db="EMBL/GenBank/DDBJ databases">
        <title>Sequencing of cultivated peanut Arachis hypogaea provides insights into genome evolution and oil improvement.</title>
        <authorList>
            <person name="Chen X."/>
        </authorList>
    </citation>
    <scope>NUCLEOTIDE SEQUENCE [LARGE SCALE GENOMIC DNA]</scope>
    <source>
        <strain evidence="3">cv. Fuhuasheng</strain>
        <tissue evidence="2">Leaves</tissue>
    </source>
</reference>
<dbReference type="Proteomes" id="UP000289738">
    <property type="component" value="Chromosome A07"/>
</dbReference>
<keyword evidence="3" id="KW-1185">Reference proteome</keyword>
<evidence type="ECO:0000313" key="3">
    <source>
        <dbReference type="Proteomes" id="UP000289738"/>
    </source>
</evidence>
<evidence type="ECO:0000259" key="1">
    <source>
        <dbReference type="Pfam" id="PF03108"/>
    </source>
</evidence>
<sequence>MMRRRSLYWRRRPRGLQPRWWVEFQIGHRFKCRDAVIQGVKNYSIRRSAEYRVVESDRLKYHMYCRQAATGYPWSLRVALR</sequence>
<comment type="caution">
    <text evidence="2">The sequence shown here is derived from an EMBL/GenBank/DDBJ whole genome shotgun (WGS) entry which is preliminary data.</text>
</comment>